<sequence length="150" mass="17197">MGGPFQDQTQVNTHPWIPVLDYLTSEFGLLNSSYGLDIISNPDNQKGDQNFIKIVSSYMKVQGPMNNTMSLHSQTNLVTSILLQRRQNFPDNRCGFCGEARLPNPLYKLLLFDYMLVIDERTNASRPAKFATEYASITHLNRNRAQYELY</sequence>
<protein>
    <submittedName>
        <fullName evidence="1">2995_t:CDS:1</fullName>
    </submittedName>
</protein>
<evidence type="ECO:0000313" key="2">
    <source>
        <dbReference type="Proteomes" id="UP000789572"/>
    </source>
</evidence>
<dbReference type="Proteomes" id="UP000789572">
    <property type="component" value="Unassembled WGS sequence"/>
</dbReference>
<dbReference type="EMBL" id="CAJVPJ010000380">
    <property type="protein sequence ID" value="CAG8518384.1"/>
    <property type="molecule type" value="Genomic_DNA"/>
</dbReference>
<dbReference type="AlphaFoldDB" id="A0A9N9A5K9"/>
<name>A0A9N9A5K9_9GLOM</name>
<reference evidence="1" key="1">
    <citation type="submission" date="2021-06" db="EMBL/GenBank/DDBJ databases">
        <authorList>
            <person name="Kallberg Y."/>
            <person name="Tangrot J."/>
            <person name="Rosling A."/>
        </authorList>
    </citation>
    <scope>NUCLEOTIDE SEQUENCE</scope>
    <source>
        <strain evidence="1">IA702</strain>
    </source>
</reference>
<gene>
    <name evidence="1" type="ORF">POCULU_LOCUS3440</name>
</gene>
<keyword evidence="2" id="KW-1185">Reference proteome</keyword>
<organism evidence="1 2">
    <name type="scientific">Paraglomus occultum</name>
    <dbReference type="NCBI Taxonomy" id="144539"/>
    <lineage>
        <taxon>Eukaryota</taxon>
        <taxon>Fungi</taxon>
        <taxon>Fungi incertae sedis</taxon>
        <taxon>Mucoromycota</taxon>
        <taxon>Glomeromycotina</taxon>
        <taxon>Glomeromycetes</taxon>
        <taxon>Paraglomerales</taxon>
        <taxon>Paraglomeraceae</taxon>
        <taxon>Paraglomus</taxon>
    </lineage>
</organism>
<evidence type="ECO:0000313" key="1">
    <source>
        <dbReference type="EMBL" id="CAG8518384.1"/>
    </source>
</evidence>
<accession>A0A9N9A5K9</accession>
<comment type="caution">
    <text evidence="1">The sequence shown here is derived from an EMBL/GenBank/DDBJ whole genome shotgun (WGS) entry which is preliminary data.</text>
</comment>
<proteinExistence type="predicted"/>